<dbReference type="Proteomes" id="UP001309876">
    <property type="component" value="Unassembled WGS sequence"/>
</dbReference>
<keyword evidence="8" id="KW-0732">Signal</keyword>
<feature type="chain" id="PRO_5043050861" description="ribonuclease T2" evidence="8">
    <location>
        <begin position="22"/>
        <end position="545"/>
    </location>
</feature>
<gene>
    <name evidence="9" type="primary">RBT7</name>
    <name evidence="9" type="ORF">LTR05_003928</name>
</gene>
<comment type="caution">
    <text evidence="9">The sequence shown here is derived from an EMBL/GenBank/DDBJ whole genome shotgun (WGS) entry which is preliminary data.</text>
</comment>
<dbReference type="Pfam" id="PF00445">
    <property type="entry name" value="Ribonuclease_T2"/>
    <property type="match status" value="1"/>
</dbReference>
<dbReference type="InterPro" id="IPR001568">
    <property type="entry name" value="RNase_T2-like"/>
</dbReference>
<evidence type="ECO:0000256" key="7">
    <source>
        <dbReference type="SAM" id="MobiDB-lite"/>
    </source>
</evidence>
<keyword evidence="4" id="KW-1015">Disulfide bond</keyword>
<dbReference type="PANTHER" id="PTHR11240">
    <property type="entry name" value="RIBONUCLEASE T2"/>
    <property type="match status" value="1"/>
</dbReference>
<evidence type="ECO:0000313" key="9">
    <source>
        <dbReference type="EMBL" id="KAK5086760.1"/>
    </source>
</evidence>
<reference evidence="9 10" key="1">
    <citation type="submission" date="2023-08" db="EMBL/GenBank/DDBJ databases">
        <title>Black Yeasts Isolated from many extreme environments.</title>
        <authorList>
            <person name="Coleine C."/>
            <person name="Stajich J.E."/>
            <person name="Selbmann L."/>
        </authorList>
    </citation>
    <scope>NUCLEOTIDE SEQUENCE [LARGE SCALE GENOMIC DNA]</scope>
    <source>
        <strain evidence="9 10">CCFEE 5910</strain>
    </source>
</reference>
<evidence type="ECO:0000313" key="10">
    <source>
        <dbReference type="Proteomes" id="UP001309876"/>
    </source>
</evidence>
<dbReference type="SUPFAM" id="SSF55895">
    <property type="entry name" value="Ribonuclease Rh-like"/>
    <property type="match status" value="1"/>
</dbReference>
<evidence type="ECO:0000256" key="2">
    <source>
        <dbReference type="ARBA" id="ARBA00012571"/>
    </source>
</evidence>
<dbReference type="EMBL" id="JAVRRJ010000003">
    <property type="protein sequence ID" value="KAK5086760.1"/>
    <property type="molecule type" value="Genomic_DNA"/>
</dbReference>
<dbReference type="GO" id="GO:0033897">
    <property type="term" value="F:ribonuclease T2 activity"/>
    <property type="evidence" value="ECO:0007669"/>
    <property type="project" value="UniProtKB-EC"/>
</dbReference>
<dbReference type="PANTHER" id="PTHR11240:SF22">
    <property type="entry name" value="RIBONUCLEASE T2"/>
    <property type="match status" value="1"/>
</dbReference>
<dbReference type="PROSITE" id="PS00531">
    <property type="entry name" value="RNASE_T2_2"/>
    <property type="match status" value="1"/>
</dbReference>
<keyword evidence="10" id="KW-1185">Reference proteome</keyword>
<dbReference type="AlphaFoldDB" id="A0AAN7YBG2"/>
<dbReference type="GO" id="GO:0006401">
    <property type="term" value="P:RNA catabolic process"/>
    <property type="evidence" value="ECO:0007669"/>
    <property type="project" value="TreeGrafter"/>
</dbReference>
<dbReference type="GO" id="GO:0003723">
    <property type="term" value="F:RNA binding"/>
    <property type="evidence" value="ECO:0007669"/>
    <property type="project" value="InterPro"/>
</dbReference>
<keyword evidence="9" id="KW-0456">Lyase</keyword>
<feature type="active site" evidence="5">
    <location>
        <position position="156"/>
    </location>
</feature>
<sequence>METRIFMLQLLLQFLVLRVESRLNAGRDSEHRIPTIDSAICIPAVSCSLKSVPNLDGCCINDPSGHFLQTQFWDTEPPQGGPTSWTIHGLWPDWCDGGFDAYCDSSRTHSAEAIIGILSNASTAQVVGGTRPGLLEFMTKHWLSLDSNNAHLWSHEWNKHGTCISTLRPKCYENHQSSTRSASEGSNGDVLDYFTHAALLYSSLPTYDFFERHGIVPSHDKTYELDHLQRAIQDSPHGADATIKCRNHNELSEIWYSFHVRASLRDAMDLWWDGNKQWNTWVPASPQGQVSNCPATGIKYLPKHGLEQPPSSTMTHTRTATATATHTPRATTKPFVGQGRMMVKVVSDESMVENLGEQKPLAESSAQSEDLESATRQPIPTRYTGCLIRKGTWYMSHSLTSCAIFTAHDDVKAPSTEHLIHRDDEDYHLFTLASRFAPCSFVEGSRSTSPTVASDDNGDNEEVTDTVGSMYFACSDDLPFQSILSNDASVSKQHTEAAKRLTFGAQHKSTFYAEKIPRKAQQVELWTDDGWGSRKIKVEIYWEGI</sequence>
<dbReference type="InterPro" id="IPR033697">
    <property type="entry name" value="Ribonuclease_T2_eukaryotic"/>
</dbReference>
<evidence type="ECO:0000256" key="5">
    <source>
        <dbReference type="PIRSR" id="PIRSR633697-1"/>
    </source>
</evidence>
<feature type="signal peptide" evidence="8">
    <location>
        <begin position="1"/>
        <end position="21"/>
    </location>
</feature>
<evidence type="ECO:0000256" key="1">
    <source>
        <dbReference type="ARBA" id="ARBA00007469"/>
    </source>
</evidence>
<feature type="active site" evidence="5">
    <location>
        <position position="160"/>
    </location>
</feature>
<proteinExistence type="inferred from homology"/>
<name>A0AAN7YBG2_9EURO</name>
<dbReference type="GO" id="GO:0005576">
    <property type="term" value="C:extracellular region"/>
    <property type="evidence" value="ECO:0007669"/>
    <property type="project" value="TreeGrafter"/>
</dbReference>
<dbReference type="PROSITE" id="PS00530">
    <property type="entry name" value="RNASE_T2_1"/>
    <property type="match status" value="1"/>
</dbReference>
<organism evidence="9 10">
    <name type="scientific">Lithohypha guttulata</name>
    <dbReference type="NCBI Taxonomy" id="1690604"/>
    <lineage>
        <taxon>Eukaryota</taxon>
        <taxon>Fungi</taxon>
        <taxon>Dikarya</taxon>
        <taxon>Ascomycota</taxon>
        <taxon>Pezizomycotina</taxon>
        <taxon>Eurotiomycetes</taxon>
        <taxon>Chaetothyriomycetidae</taxon>
        <taxon>Chaetothyriales</taxon>
        <taxon>Trichomeriaceae</taxon>
        <taxon>Lithohypha</taxon>
    </lineage>
</organism>
<dbReference type="InterPro" id="IPR036430">
    <property type="entry name" value="RNase_T2-like_sf"/>
</dbReference>
<accession>A0AAN7YBG2</accession>
<dbReference type="InterPro" id="IPR018188">
    <property type="entry name" value="RNase_T2_His_AS_1"/>
</dbReference>
<feature type="active site" evidence="5">
    <location>
        <position position="88"/>
    </location>
</feature>
<dbReference type="CDD" id="cd01061">
    <property type="entry name" value="RNase_T2_euk"/>
    <property type="match status" value="1"/>
</dbReference>
<comment type="similarity">
    <text evidence="1 6">Belongs to the RNase T2 family.</text>
</comment>
<feature type="region of interest" description="Disordered" evidence="7">
    <location>
        <begin position="354"/>
        <end position="376"/>
    </location>
</feature>
<dbReference type="Gene3D" id="3.90.730.10">
    <property type="entry name" value="Ribonuclease T2-like"/>
    <property type="match status" value="1"/>
</dbReference>
<evidence type="ECO:0000256" key="4">
    <source>
        <dbReference type="ARBA" id="ARBA00023157"/>
    </source>
</evidence>
<keyword evidence="3" id="KW-0378">Hydrolase</keyword>
<feature type="compositionally biased region" description="Polar residues" evidence="7">
    <location>
        <begin position="364"/>
        <end position="376"/>
    </location>
</feature>
<dbReference type="InterPro" id="IPR033130">
    <property type="entry name" value="RNase_T2_His_AS_2"/>
</dbReference>
<evidence type="ECO:0000256" key="8">
    <source>
        <dbReference type="SAM" id="SignalP"/>
    </source>
</evidence>
<evidence type="ECO:0000256" key="6">
    <source>
        <dbReference type="RuleBase" id="RU004328"/>
    </source>
</evidence>
<protein>
    <recommendedName>
        <fullName evidence="2">ribonuclease T2</fullName>
        <ecNumber evidence="2">4.6.1.19</ecNumber>
    </recommendedName>
</protein>
<keyword evidence="3" id="KW-0255">Endonuclease</keyword>
<evidence type="ECO:0000256" key="3">
    <source>
        <dbReference type="ARBA" id="ARBA00022759"/>
    </source>
</evidence>
<keyword evidence="3" id="KW-0540">Nuclease</keyword>
<dbReference type="EC" id="4.6.1.19" evidence="2"/>